<evidence type="ECO:0000313" key="12">
    <source>
        <dbReference type="EMBL" id="ACR14459.1"/>
    </source>
</evidence>
<dbReference type="SMART" id="SM00862">
    <property type="entry name" value="Trans_reg_C"/>
    <property type="match status" value="1"/>
</dbReference>
<keyword evidence="3 8" id="KW-0597">Phosphoprotein</keyword>
<dbReference type="Proteomes" id="UP000009080">
    <property type="component" value="Chromosome"/>
</dbReference>
<dbReference type="InterPro" id="IPR001867">
    <property type="entry name" value="OmpR/PhoB-type_DNA-bd"/>
</dbReference>
<evidence type="ECO:0000256" key="9">
    <source>
        <dbReference type="PROSITE-ProRule" id="PRU01091"/>
    </source>
</evidence>
<evidence type="ECO:0000256" key="7">
    <source>
        <dbReference type="ARBA" id="ARBA00023163"/>
    </source>
</evidence>
<dbReference type="InterPro" id="IPR011006">
    <property type="entry name" value="CheY-like_superfamily"/>
</dbReference>
<evidence type="ECO:0000256" key="1">
    <source>
        <dbReference type="ARBA" id="ARBA00004496"/>
    </source>
</evidence>
<evidence type="ECO:0000256" key="3">
    <source>
        <dbReference type="ARBA" id="ARBA00022553"/>
    </source>
</evidence>
<dbReference type="FunFam" id="3.40.50.2300:FF:000001">
    <property type="entry name" value="DNA-binding response regulator PhoB"/>
    <property type="match status" value="1"/>
</dbReference>
<dbReference type="GO" id="GO:0000976">
    <property type="term" value="F:transcription cis-regulatory region binding"/>
    <property type="evidence" value="ECO:0007669"/>
    <property type="project" value="TreeGrafter"/>
</dbReference>
<dbReference type="GO" id="GO:0032993">
    <property type="term" value="C:protein-DNA complex"/>
    <property type="evidence" value="ECO:0007669"/>
    <property type="project" value="TreeGrafter"/>
</dbReference>
<evidence type="ECO:0000256" key="8">
    <source>
        <dbReference type="PROSITE-ProRule" id="PRU00169"/>
    </source>
</evidence>
<accession>C5BJ31</accession>
<evidence type="ECO:0000256" key="5">
    <source>
        <dbReference type="ARBA" id="ARBA00023015"/>
    </source>
</evidence>
<feature type="DNA-binding region" description="OmpR/PhoB-type" evidence="9">
    <location>
        <begin position="131"/>
        <end position="229"/>
    </location>
</feature>
<dbReference type="KEGG" id="ttu:TERTU_4433"/>
<dbReference type="Gene3D" id="1.10.10.10">
    <property type="entry name" value="Winged helix-like DNA-binding domain superfamily/Winged helix DNA-binding domain"/>
    <property type="match status" value="1"/>
</dbReference>
<sequence>MENLPLILLVDDDQELCDLIGEYLTAEGFAVDKAHSGQSALTRLASPPECQLIVLDIMMPGLSGLDVLQRLRPSNSTPVIMLTGRGDDIDRILGLEMGADDYLAKPCNPRELVARVRAILRRTQNPTSGDQHLLDVAGIQLSPADMQAKALGTPLQLTGAEFNTLKVLMQHPGQTQTKAFLTEQVLHRPLTAYDRSIDVHVSRIRQKLANAGIHDIIRSVRGVGYQLLSAD</sequence>
<keyword evidence="6 9" id="KW-0238">DNA-binding</keyword>
<dbReference type="CDD" id="cd00383">
    <property type="entry name" value="trans_reg_C"/>
    <property type="match status" value="1"/>
</dbReference>
<dbReference type="GO" id="GO:0000156">
    <property type="term" value="F:phosphorelay response regulator activity"/>
    <property type="evidence" value="ECO:0007669"/>
    <property type="project" value="TreeGrafter"/>
</dbReference>
<evidence type="ECO:0000256" key="2">
    <source>
        <dbReference type="ARBA" id="ARBA00022490"/>
    </source>
</evidence>
<keyword evidence="7" id="KW-0804">Transcription</keyword>
<dbReference type="PANTHER" id="PTHR48111:SF39">
    <property type="entry name" value="TRANSCRIPTIONAL REGULATORY PROTEIN CPXR"/>
    <property type="match status" value="1"/>
</dbReference>
<comment type="subcellular location">
    <subcellularLocation>
        <location evidence="1">Cytoplasm</location>
    </subcellularLocation>
</comment>
<dbReference type="SMART" id="SM00448">
    <property type="entry name" value="REC"/>
    <property type="match status" value="1"/>
</dbReference>
<dbReference type="Gene3D" id="3.40.50.2300">
    <property type="match status" value="1"/>
</dbReference>
<dbReference type="PROSITE" id="PS51755">
    <property type="entry name" value="OMPR_PHOB"/>
    <property type="match status" value="1"/>
</dbReference>
<dbReference type="EMBL" id="CP001614">
    <property type="protein sequence ID" value="ACR14459.1"/>
    <property type="molecule type" value="Genomic_DNA"/>
</dbReference>
<dbReference type="RefSeq" id="WP_015820573.1">
    <property type="nucleotide sequence ID" value="NC_012997.1"/>
</dbReference>
<dbReference type="Pfam" id="PF00072">
    <property type="entry name" value="Response_reg"/>
    <property type="match status" value="1"/>
</dbReference>
<dbReference type="CDD" id="cd17623">
    <property type="entry name" value="REC_OmpR_CpxR"/>
    <property type="match status" value="1"/>
</dbReference>
<dbReference type="HOGENOM" id="CLU_000445_30_4_6"/>
<dbReference type="InterPro" id="IPR058124">
    <property type="entry name" value="CpxR-like_REC"/>
</dbReference>
<dbReference type="GO" id="GO:0006355">
    <property type="term" value="P:regulation of DNA-templated transcription"/>
    <property type="evidence" value="ECO:0007669"/>
    <property type="project" value="InterPro"/>
</dbReference>
<dbReference type="Pfam" id="PF00486">
    <property type="entry name" value="Trans_reg_C"/>
    <property type="match status" value="1"/>
</dbReference>
<feature type="domain" description="OmpR/PhoB-type" evidence="11">
    <location>
        <begin position="131"/>
        <end position="229"/>
    </location>
</feature>
<dbReference type="Gene3D" id="6.10.250.690">
    <property type="match status" value="1"/>
</dbReference>
<dbReference type="InterPro" id="IPR001789">
    <property type="entry name" value="Sig_transdc_resp-reg_receiver"/>
</dbReference>
<evidence type="ECO:0000259" key="11">
    <source>
        <dbReference type="PROSITE" id="PS51755"/>
    </source>
</evidence>
<evidence type="ECO:0000313" key="13">
    <source>
        <dbReference type="Proteomes" id="UP000009080"/>
    </source>
</evidence>
<keyword evidence="13" id="KW-1185">Reference proteome</keyword>
<dbReference type="GO" id="GO:0005829">
    <property type="term" value="C:cytosol"/>
    <property type="evidence" value="ECO:0007669"/>
    <property type="project" value="TreeGrafter"/>
</dbReference>
<dbReference type="SUPFAM" id="SSF46894">
    <property type="entry name" value="C-terminal effector domain of the bipartite response regulators"/>
    <property type="match status" value="1"/>
</dbReference>
<feature type="modified residue" description="4-aspartylphosphate" evidence="8">
    <location>
        <position position="56"/>
    </location>
</feature>
<evidence type="ECO:0000256" key="6">
    <source>
        <dbReference type="ARBA" id="ARBA00023125"/>
    </source>
</evidence>
<name>C5BJ31_TERTT</name>
<dbReference type="STRING" id="377629.TERTU_4433"/>
<dbReference type="PANTHER" id="PTHR48111">
    <property type="entry name" value="REGULATOR OF RPOS"/>
    <property type="match status" value="1"/>
</dbReference>
<gene>
    <name evidence="12" type="ordered locus">TERTU_4433</name>
</gene>
<keyword evidence="4" id="KW-0902">Two-component regulatory system</keyword>
<feature type="domain" description="Response regulatory" evidence="10">
    <location>
        <begin position="6"/>
        <end position="120"/>
    </location>
</feature>
<keyword evidence="2" id="KW-0963">Cytoplasm</keyword>
<dbReference type="InterPro" id="IPR016032">
    <property type="entry name" value="Sig_transdc_resp-reg_C-effctor"/>
</dbReference>
<evidence type="ECO:0000256" key="4">
    <source>
        <dbReference type="ARBA" id="ARBA00023012"/>
    </source>
</evidence>
<evidence type="ECO:0000259" key="10">
    <source>
        <dbReference type="PROSITE" id="PS50110"/>
    </source>
</evidence>
<dbReference type="InterPro" id="IPR036388">
    <property type="entry name" value="WH-like_DNA-bd_sf"/>
</dbReference>
<dbReference type="InterPro" id="IPR039420">
    <property type="entry name" value="WalR-like"/>
</dbReference>
<organism evidence="12 13">
    <name type="scientific">Teredinibacter turnerae (strain ATCC 39867 / T7901)</name>
    <dbReference type="NCBI Taxonomy" id="377629"/>
    <lineage>
        <taxon>Bacteria</taxon>
        <taxon>Pseudomonadati</taxon>
        <taxon>Pseudomonadota</taxon>
        <taxon>Gammaproteobacteria</taxon>
        <taxon>Cellvibrionales</taxon>
        <taxon>Cellvibrionaceae</taxon>
        <taxon>Teredinibacter</taxon>
    </lineage>
</organism>
<reference evidence="12 13" key="1">
    <citation type="journal article" date="2009" name="PLoS ONE">
        <title>The complete genome of Teredinibacter turnerae T7901: an intracellular endosymbiont of marine wood-boring bivalves (shipworms).</title>
        <authorList>
            <person name="Yang J.C."/>
            <person name="Madupu R."/>
            <person name="Durkin A.S."/>
            <person name="Ekborg N.A."/>
            <person name="Pedamallu C.S."/>
            <person name="Hostetler J.B."/>
            <person name="Radune D."/>
            <person name="Toms B.S."/>
            <person name="Henrissat B."/>
            <person name="Coutinho P.M."/>
            <person name="Schwarz S."/>
            <person name="Field L."/>
            <person name="Trindade-Silva A.E."/>
            <person name="Soares C.A.G."/>
            <person name="Elshahawi S."/>
            <person name="Hanora A."/>
            <person name="Schmidt E.W."/>
            <person name="Haygood M.G."/>
            <person name="Posfai J."/>
            <person name="Benner J."/>
            <person name="Madinger C."/>
            <person name="Nove J."/>
            <person name="Anton B."/>
            <person name="Chaudhary K."/>
            <person name="Foster J."/>
            <person name="Holman A."/>
            <person name="Kumar S."/>
            <person name="Lessard P.A."/>
            <person name="Luyten Y.A."/>
            <person name="Slatko B."/>
            <person name="Wood N."/>
            <person name="Wu B."/>
            <person name="Teplitski M."/>
            <person name="Mougous J.D."/>
            <person name="Ward N."/>
            <person name="Eisen J.A."/>
            <person name="Badger J.H."/>
            <person name="Distel D.L."/>
        </authorList>
    </citation>
    <scope>NUCLEOTIDE SEQUENCE [LARGE SCALE GENOMIC DNA]</scope>
    <source>
        <strain evidence="13">ATCC 39867 / T7901</strain>
    </source>
</reference>
<keyword evidence="5" id="KW-0805">Transcription regulation</keyword>
<dbReference type="AlphaFoldDB" id="C5BJ31"/>
<dbReference type="OrthoDB" id="9802426at2"/>
<dbReference type="eggNOG" id="COG0745">
    <property type="taxonomic scope" value="Bacteria"/>
</dbReference>
<dbReference type="PROSITE" id="PS50110">
    <property type="entry name" value="RESPONSE_REGULATORY"/>
    <property type="match status" value="1"/>
</dbReference>
<proteinExistence type="predicted"/>
<protein>
    <submittedName>
        <fullName evidence="12">Two component transcriptional regulator, winged helix family</fullName>
    </submittedName>
</protein>
<dbReference type="SUPFAM" id="SSF52172">
    <property type="entry name" value="CheY-like"/>
    <property type="match status" value="1"/>
</dbReference>